<dbReference type="HOGENOM" id="CLU_2933396_0_0_3"/>
<evidence type="ECO:0000313" key="1">
    <source>
        <dbReference type="EMBL" id="EDX77177.1"/>
    </source>
</evidence>
<gene>
    <name evidence="1" type="ORF">MC7420_314</name>
</gene>
<reference evidence="1 2" key="1">
    <citation type="submission" date="2008-07" db="EMBL/GenBank/DDBJ databases">
        <authorList>
            <person name="Tandeau de Marsac N."/>
            <person name="Ferriera S."/>
            <person name="Johnson J."/>
            <person name="Kravitz S."/>
            <person name="Beeson K."/>
            <person name="Sutton G."/>
            <person name="Rogers Y.-H."/>
            <person name="Friedman R."/>
            <person name="Frazier M."/>
            <person name="Venter J.C."/>
        </authorList>
    </citation>
    <scope>NUCLEOTIDE SEQUENCE [LARGE SCALE GENOMIC DNA]</scope>
    <source>
        <strain evidence="1 2">PCC 7420</strain>
    </source>
</reference>
<name>B4VLN6_9CYAN</name>
<dbReference type="Proteomes" id="UP000003835">
    <property type="component" value="Unassembled WGS sequence"/>
</dbReference>
<proteinExistence type="predicted"/>
<accession>B4VLN6</accession>
<protein>
    <submittedName>
        <fullName evidence="1">Uncharacterized protein</fullName>
    </submittedName>
</protein>
<keyword evidence="2" id="KW-1185">Reference proteome</keyword>
<dbReference type="STRING" id="118168.MC7420_314"/>
<dbReference type="AlphaFoldDB" id="B4VLN6"/>
<dbReference type="EMBL" id="DS989844">
    <property type="protein sequence ID" value="EDX77177.1"/>
    <property type="molecule type" value="Genomic_DNA"/>
</dbReference>
<organism evidence="1 2">
    <name type="scientific">Coleofasciculus chthonoplastes PCC 7420</name>
    <dbReference type="NCBI Taxonomy" id="118168"/>
    <lineage>
        <taxon>Bacteria</taxon>
        <taxon>Bacillati</taxon>
        <taxon>Cyanobacteriota</taxon>
        <taxon>Cyanophyceae</taxon>
        <taxon>Coleofasciculales</taxon>
        <taxon>Coleofasciculaceae</taxon>
        <taxon>Coleofasciculus</taxon>
    </lineage>
</organism>
<sequence length="60" mass="6727">MDLLKEAVELLLLVTCYRSYGCPLNFSDCECFYSPYQPGHAIAIIISPALDCHQCFLCHG</sequence>
<evidence type="ECO:0000313" key="2">
    <source>
        <dbReference type="Proteomes" id="UP000003835"/>
    </source>
</evidence>